<dbReference type="InterPro" id="IPR013785">
    <property type="entry name" value="Aldolase_TIM"/>
</dbReference>
<dbReference type="InterPro" id="IPR045567">
    <property type="entry name" value="CofH/MnqC-like_C"/>
</dbReference>
<accession>A0A3B1DEB4</accession>
<dbReference type="Gene3D" id="3.20.20.70">
    <property type="entry name" value="Aldolase class I"/>
    <property type="match status" value="2"/>
</dbReference>
<keyword evidence="5" id="KW-0408">Iron</keyword>
<reference evidence="8" key="1">
    <citation type="submission" date="2018-06" db="EMBL/GenBank/DDBJ databases">
        <authorList>
            <person name="Zhirakovskaya E."/>
        </authorList>
    </citation>
    <scope>NUCLEOTIDE SEQUENCE</scope>
</reference>
<dbReference type="GO" id="GO:0102573">
    <property type="term" value="F:aminodeoxyfutalosine synthase activity"/>
    <property type="evidence" value="ECO:0007669"/>
    <property type="project" value="UniProtKB-EC"/>
</dbReference>
<dbReference type="PROSITE" id="PS51918">
    <property type="entry name" value="RADICAL_SAM"/>
    <property type="match status" value="1"/>
</dbReference>
<sequence length="467" mass="52113">MHTLADMPVPVVRDPALEPIAAKVHAGERLTIEEGETLFVTPDIWTVCSLADQVRRRLHGEVAYYNINRHLNYTNICALSCKFCEFRRSRGEAGAYEHSLDEVRAEARKAIAAGATEMHIVGGLHPYLPFEYYTDMVSTIREEAEAALHCGAGFQPASDPNPAQAERSGNKDMQAGSLHHNLETDRLHIKAFTAVEIVHFAKIAKVYKQADPEPGIRWVLERLKEAGLGSLPGGGAEVFDDRVHDEAFKGKIRSDVWLVVHRIAHELGLNTNATMLYGHIETPRDRLVHMDMLRCAQDEALTRLGYEADTDGCVTLTREEIEPPTPVLNTRGGYFQTITPLPFFPDGSELEHLPGPGGLENLRTLAVSRLMLDNFPHVKAFWIMQTLGMAQLMLQNGADDIDGTVMWYDITKLPQGAGEETAGATHQETTVTDLTRAIREAGFEPVERDTLYRKVEREGERWWVAAD</sequence>
<proteinExistence type="predicted"/>
<keyword evidence="3" id="KW-0949">S-adenosyl-L-methionine</keyword>
<evidence type="ECO:0000259" key="7">
    <source>
        <dbReference type="PROSITE" id="PS51918"/>
    </source>
</evidence>
<evidence type="ECO:0000256" key="3">
    <source>
        <dbReference type="ARBA" id="ARBA00022691"/>
    </source>
</evidence>
<dbReference type="PANTHER" id="PTHR43076">
    <property type="entry name" value="FO SYNTHASE (COFH)"/>
    <property type="match status" value="1"/>
</dbReference>
<feature type="domain" description="Radical SAM core" evidence="7">
    <location>
        <begin position="63"/>
        <end position="270"/>
    </location>
</feature>
<dbReference type="PANTHER" id="PTHR43076:SF7">
    <property type="entry name" value="AMINODEOXYFUTALOSINE SYNTHASE"/>
    <property type="match status" value="1"/>
</dbReference>
<keyword evidence="4" id="KW-0479">Metal-binding</keyword>
<dbReference type="InterPro" id="IPR007197">
    <property type="entry name" value="rSAM"/>
</dbReference>
<keyword evidence="8" id="KW-0808">Transferase</keyword>
<dbReference type="AlphaFoldDB" id="A0A3B1DEB4"/>
<dbReference type="Pfam" id="PF19288">
    <property type="entry name" value="CofH_C"/>
    <property type="match status" value="1"/>
</dbReference>
<evidence type="ECO:0000256" key="1">
    <source>
        <dbReference type="ARBA" id="ARBA00001966"/>
    </source>
</evidence>
<evidence type="ECO:0000256" key="5">
    <source>
        <dbReference type="ARBA" id="ARBA00023004"/>
    </source>
</evidence>
<dbReference type="SUPFAM" id="SSF102114">
    <property type="entry name" value="Radical SAM enzymes"/>
    <property type="match status" value="1"/>
</dbReference>
<dbReference type="GO" id="GO:0046872">
    <property type="term" value="F:metal ion binding"/>
    <property type="evidence" value="ECO:0007669"/>
    <property type="project" value="UniProtKB-KW"/>
</dbReference>
<dbReference type="EC" id="2.5.1.120" evidence="8"/>
<evidence type="ECO:0000256" key="6">
    <source>
        <dbReference type="ARBA" id="ARBA00023014"/>
    </source>
</evidence>
<keyword evidence="2" id="KW-0004">4Fe-4S</keyword>
<dbReference type="GO" id="GO:0051539">
    <property type="term" value="F:4 iron, 4 sulfur cluster binding"/>
    <property type="evidence" value="ECO:0007669"/>
    <property type="project" value="UniProtKB-KW"/>
</dbReference>
<gene>
    <name evidence="8" type="ORF">MNBD_PLANCTO03-1015</name>
</gene>
<evidence type="ECO:0000313" key="8">
    <source>
        <dbReference type="EMBL" id="VAX40659.1"/>
    </source>
</evidence>
<dbReference type="InterPro" id="IPR058240">
    <property type="entry name" value="rSAM_sf"/>
</dbReference>
<dbReference type="SFLD" id="SFLDS00029">
    <property type="entry name" value="Radical_SAM"/>
    <property type="match status" value="1"/>
</dbReference>
<name>A0A3B1DEB4_9ZZZZ</name>
<protein>
    <submittedName>
        <fullName evidence="8">Aminodeoxyfutalosine synthase</fullName>
        <ecNumber evidence="8">2.5.1.120</ecNumber>
    </submittedName>
</protein>
<evidence type="ECO:0000256" key="4">
    <source>
        <dbReference type="ARBA" id="ARBA00022723"/>
    </source>
</evidence>
<organism evidence="8">
    <name type="scientific">hydrothermal vent metagenome</name>
    <dbReference type="NCBI Taxonomy" id="652676"/>
    <lineage>
        <taxon>unclassified sequences</taxon>
        <taxon>metagenomes</taxon>
        <taxon>ecological metagenomes</taxon>
    </lineage>
</organism>
<dbReference type="EMBL" id="UOGK01000426">
    <property type="protein sequence ID" value="VAX40659.1"/>
    <property type="molecule type" value="Genomic_DNA"/>
</dbReference>
<dbReference type="Pfam" id="PF04055">
    <property type="entry name" value="Radical_SAM"/>
    <property type="match status" value="1"/>
</dbReference>
<evidence type="ECO:0000256" key="2">
    <source>
        <dbReference type="ARBA" id="ARBA00022485"/>
    </source>
</evidence>
<comment type="cofactor">
    <cofactor evidence="1">
        <name>[4Fe-4S] cluster</name>
        <dbReference type="ChEBI" id="CHEBI:49883"/>
    </cofactor>
</comment>
<dbReference type="InterPro" id="IPR034405">
    <property type="entry name" value="F420"/>
</dbReference>
<dbReference type="GO" id="GO:0044689">
    <property type="term" value="F:7,8-didemethyl-8-hydroxy-5-deazariboflavin synthase activity"/>
    <property type="evidence" value="ECO:0007669"/>
    <property type="project" value="TreeGrafter"/>
</dbReference>
<keyword evidence="6" id="KW-0411">Iron-sulfur</keyword>